<dbReference type="PRINTS" id="PR00385">
    <property type="entry name" value="P450"/>
</dbReference>
<gene>
    <name evidence="9" type="ORF">F3Y22_tig00003398pilonHSYRG00022</name>
</gene>
<organism evidence="9 10">
    <name type="scientific">Hibiscus syriacus</name>
    <name type="common">Rose of Sharon</name>
    <dbReference type="NCBI Taxonomy" id="106335"/>
    <lineage>
        <taxon>Eukaryota</taxon>
        <taxon>Viridiplantae</taxon>
        <taxon>Streptophyta</taxon>
        <taxon>Embryophyta</taxon>
        <taxon>Tracheophyta</taxon>
        <taxon>Spermatophyta</taxon>
        <taxon>Magnoliopsida</taxon>
        <taxon>eudicotyledons</taxon>
        <taxon>Gunneridae</taxon>
        <taxon>Pentapetalae</taxon>
        <taxon>rosids</taxon>
        <taxon>malvids</taxon>
        <taxon>Malvales</taxon>
        <taxon>Malvaceae</taxon>
        <taxon>Malvoideae</taxon>
        <taxon>Hibiscus</taxon>
    </lineage>
</organism>
<comment type="caution">
    <text evidence="9">The sequence shown here is derived from an EMBL/GenBank/DDBJ whole genome shotgun (WGS) entry which is preliminary data.</text>
</comment>
<dbReference type="PANTHER" id="PTHR47947:SF8">
    <property type="entry name" value="CYTOCHROME P450 82C4-LIKE"/>
    <property type="match status" value="1"/>
</dbReference>
<dbReference type="InterPro" id="IPR001128">
    <property type="entry name" value="Cyt_P450"/>
</dbReference>
<keyword evidence="5 7" id="KW-0408">Iron</keyword>
<dbReference type="InterPro" id="IPR002401">
    <property type="entry name" value="Cyt_P450_E_grp-I"/>
</dbReference>
<sequence length="268" mass="29890">MKRIAKEFDTIFGKWVNEHRKKRLGESVEGDKDFINVLFSVMDNDSIPIEEANTTIKATCLSLVLGSIDAITIAFTWAVSLPLKNRRVLKKAQDELDLHVGKHRQVEESDINNLVYLQAIMKETFRLHPPAPLSAPREAMEDCTIAGFPVAAGTSLLLNVWKLQRDPGIWEKPSDFLPERFVNDHANIDVRGQNFELLPFGSGRRICPGISFALQVLHLALARFLHGFKLGTVSDNSIDMSESAGMAVRKATPLEVTLTSRLPVTPYG</sequence>
<dbReference type="FunFam" id="1.10.630.10:FF:000157">
    <property type="entry name" value="Uncharacterized protein"/>
    <property type="match status" value="1"/>
</dbReference>
<dbReference type="GO" id="GO:0016705">
    <property type="term" value="F:oxidoreductase activity, acting on paired donors, with incorporation or reduction of molecular oxygen"/>
    <property type="evidence" value="ECO:0007669"/>
    <property type="project" value="InterPro"/>
</dbReference>
<keyword evidence="4 8" id="KW-0560">Oxidoreductase</keyword>
<keyword evidence="10" id="KW-1185">Reference proteome</keyword>
<accession>A0A6A3CK25</accession>
<comment type="cofactor">
    <cofactor evidence="7">
        <name>heme</name>
        <dbReference type="ChEBI" id="CHEBI:30413"/>
    </cofactor>
</comment>
<dbReference type="OrthoDB" id="2789670at2759"/>
<dbReference type="GO" id="GO:0046246">
    <property type="term" value="P:terpene biosynthetic process"/>
    <property type="evidence" value="ECO:0007669"/>
    <property type="project" value="TreeGrafter"/>
</dbReference>
<dbReference type="GO" id="GO:0004497">
    <property type="term" value="F:monooxygenase activity"/>
    <property type="evidence" value="ECO:0007669"/>
    <property type="project" value="UniProtKB-KW"/>
</dbReference>
<dbReference type="PANTHER" id="PTHR47947">
    <property type="entry name" value="CYTOCHROME P450 82C3-RELATED"/>
    <property type="match status" value="1"/>
</dbReference>
<dbReference type="InterPro" id="IPR017972">
    <property type="entry name" value="Cyt_P450_CS"/>
</dbReference>
<evidence type="ECO:0000256" key="5">
    <source>
        <dbReference type="ARBA" id="ARBA00023004"/>
    </source>
</evidence>
<keyword evidence="6 8" id="KW-0503">Monooxygenase</keyword>
<dbReference type="Gene3D" id="1.10.630.10">
    <property type="entry name" value="Cytochrome P450"/>
    <property type="match status" value="1"/>
</dbReference>
<reference evidence="9" key="1">
    <citation type="submission" date="2019-09" db="EMBL/GenBank/DDBJ databases">
        <title>Draft genome information of white flower Hibiscus syriacus.</title>
        <authorList>
            <person name="Kim Y.-M."/>
        </authorList>
    </citation>
    <scope>NUCLEOTIDE SEQUENCE [LARGE SCALE GENOMIC DNA]</scope>
    <source>
        <strain evidence="9">YM2019G1</strain>
    </source>
</reference>
<evidence type="ECO:0000256" key="6">
    <source>
        <dbReference type="ARBA" id="ARBA00023033"/>
    </source>
</evidence>
<dbReference type="SUPFAM" id="SSF48264">
    <property type="entry name" value="Cytochrome P450"/>
    <property type="match status" value="1"/>
</dbReference>
<evidence type="ECO:0000313" key="9">
    <source>
        <dbReference type="EMBL" id="KAE8729735.1"/>
    </source>
</evidence>
<feature type="binding site" description="axial binding residue" evidence="7">
    <location>
        <position position="207"/>
    </location>
    <ligand>
        <name>heme</name>
        <dbReference type="ChEBI" id="CHEBI:30413"/>
    </ligand>
    <ligandPart>
        <name>Fe</name>
        <dbReference type="ChEBI" id="CHEBI:18248"/>
    </ligandPart>
</feature>
<keyword evidence="2 7" id="KW-0349">Heme</keyword>
<proteinExistence type="inferred from homology"/>
<evidence type="ECO:0000256" key="8">
    <source>
        <dbReference type="RuleBase" id="RU000461"/>
    </source>
</evidence>
<name>A0A6A3CK25_HIBSY</name>
<dbReference type="InterPro" id="IPR050651">
    <property type="entry name" value="Plant_Cytochrome_P450_Monoox"/>
</dbReference>
<evidence type="ECO:0000313" key="10">
    <source>
        <dbReference type="Proteomes" id="UP000436088"/>
    </source>
</evidence>
<dbReference type="GO" id="GO:0020037">
    <property type="term" value="F:heme binding"/>
    <property type="evidence" value="ECO:0007669"/>
    <property type="project" value="InterPro"/>
</dbReference>
<dbReference type="EMBL" id="VEPZ02000218">
    <property type="protein sequence ID" value="KAE8729735.1"/>
    <property type="molecule type" value="Genomic_DNA"/>
</dbReference>
<dbReference type="InterPro" id="IPR036396">
    <property type="entry name" value="Cyt_P450_sf"/>
</dbReference>
<evidence type="ECO:0000256" key="4">
    <source>
        <dbReference type="ARBA" id="ARBA00023002"/>
    </source>
</evidence>
<dbReference type="Proteomes" id="UP000436088">
    <property type="component" value="Unassembled WGS sequence"/>
</dbReference>
<evidence type="ECO:0000256" key="1">
    <source>
        <dbReference type="ARBA" id="ARBA00010617"/>
    </source>
</evidence>
<dbReference type="PROSITE" id="PS00086">
    <property type="entry name" value="CYTOCHROME_P450"/>
    <property type="match status" value="1"/>
</dbReference>
<comment type="similarity">
    <text evidence="1 8">Belongs to the cytochrome P450 family.</text>
</comment>
<dbReference type="Pfam" id="PF00067">
    <property type="entry name" value="p450"/>
    <property type="match status" value="1"/>
</dbReference>
<evidence type="ECO:0000256" key="2">
    <source>
        <dbReference type="ARBA" id="ARBA00022617"/>
    </source>
</evidence>
<dbReference type="PRINTS" id="PR00463">
    <property type="entry name" value="EP450I"/>
</dbReference>
<dbReference type="GO" id="GO:0005506">
    <property type="term" value="F:iron ion binding"/>
    <property type="evidence" value="ECO:0007669"/>
    <property type="project" value="InterPro"/>
</dbReference>
<evidence type="ECO:0000256" key="3">
    <source>
        <dbReference type="ARBA" id="ARBA00022723"/>
    </source>
</evidence>
<dbReference type="AlphaFoldDB" id="A0A6A3CK25"/>
<evidence type="ECO:0000256" key="7">
    <source>
        <dbReference type="PIRSR" id="PIRSR602401-1"/>
    </source>
</evidence>
<keyword evidence="3 7" id="KW-0479">Metal-binding</keyword>
<protein>
    <submittedName>
        <fullName evidence="9">Protopine 6-monooxygenase</fullName>
    </submittedName>
</protein>